<accession>D9WBJ8</accession>
<protein>
    <recommendedName>
        <fullName evidence="3">RNA polymerase sigma factor 70 region 4 type 2 domain-containing protein</fullName>
    </recommendedName>
</protein>
<dbReference type="HOGENOM" id="CLU_151238_0_0_11"/>
<dbReference type="Proteomes" id="UP000003963">
    <property type="component" value="Unassembled WGS sequence"/>
</dbReference>
<dbReference type="RefSeq" id="WP_009716758.1">
    <property type="nucleotide sequence ID" value="NZ_GG657754.1"/>
</dbReference>
<dbReference type="Gene3D" id="1.10.10.10">
    <property type="entry name" value="Winged helix-like DNA-binding domain superfamily/Winged helix DNA-binding domain"/>
    <property type="match status" value="1"/>
</dbReference>
<reference evidence="1 2" key="1">
    <citation type="submission" date="2009-02" db="EMBL/GenBank/DDBJ databases">
        <title>Annotation of Streptomyces hygroscopicus strain ATCC 53653.</title>
        <authorList>
            <consortium name="The Broad Institute Genome Sequencing Platform"/>
            <consortium name="Broad Institute Microbial Sequencing Center"/>
            <person name="Fischbach M."/>
            <person name="Godfrey P."/>
            <person name="Ward D."/>
            <person name="Young S."/>
            <person name="Zeng Q."/>
            <person name="Koehrsen M."/>
            <person name="Alvarado L."/>
            <person name="Berlin A.M."/>
            <person name="Bochicchio J."/>
            <person name="Borenstein D."/>
            <person name="Chapman S.B."/>
            <person name="Chen Z."/>
            <person name="Engels R."/>
            <person name="Freedman E."/>
            <person name="Gellesch M."/>
            <person name="Goldberg J."/>
            <person name="Griggs A."/>
            <person name="Gujja S."/>
            <person name="Heilman E.R."/>
            <person name="Heiman D.I."/>
            <person name="Hepburn T.A."/>
            <person name="Howarth C."/>
            <person name="Jen D."/>
            <person name="Larson L."/>
            <person name="Lewis B."/>
            <person name="Mehta T."/>
            <person name="Park D."/>
            <person name="Pearson M."/>
            <person name="Richards J."/>
            <person name="Roberts A."/>
            <person name="Saif S."/>
            <person name="Shea T.D."/>
            <person name="Shenoy N."/>
            <person name="Sisk P."/>
            <person name="Stolte C."/>
            <person name="Sykes S.N."/>
            <person name="Thomson T."/>
            <person name="Walk T."/>
            <person name="White J."/>
            <person name="Yandava C."/>
            <person name="Straight P."/>
            <person name="Clardy J."/>
            <person name="Hung D."/>
            <person name="Kolter R."/>
            <person name="Mekalanos J."/>
            <person name="Walker S."/>
            <person name="Walsh C.T."/>
            <person name="Wieland-Brown L.C."/>
            <person name="Haas B."/>
            <person name="Nusbaum C."/>
            <person name="Birren B."/>
        </authorList>
    </citation>
    <scope>NUCLEOTIDE SEQUENCE [LARGE SCALE GENOMIC DNA]</scope>
    <source>
        <strain evidence="1 2">ATCC 53653</strain>
    </source>
</reference>
<dbReference type="InterPro" id="IPR036388">
    <property type="entry name" value="WH-like_DNA-bd_sf"/>
</dbReference>
<gene>
    <name evidence="1" type="ORF">SSOG_04668</name>
</gene>
<organism evidence="1 2">
    <name type="scientific">Streptomyces himastatinicus ATCC 53653</name>
    <dbReference type="NCBI Taxonomy" id="457427"/>
    <lineage>
        <taxon>Bacteria</taxon>
        <taxon>Bacillati</taxon>
        <taxon>Actinomycetota</taxon>
        <taxon>Actinomycetes</taxon>
        <taxon>Kitasatosporales</taxon>
        <taxon>Streptomycetaceae</taxon>
        <taxon>Streptomyces</taxon>
        <taxon>Streptomyces violaceusniger group</taxon>
    </lineage>
</organism>
<evidence type="ECO:0008006" key="3">
    <source>
        <dbReference type="Google" id="ProtNLM"/>
    </source>
</evidence>
<evidence type="ECO:0000313" key="1">
    <source>
        <dbReference type="EMBL" id="EFL24954.1"/>
    </source>
</evidence>
<dbReference type="EMBL" id="GG657754">
    <property type="protein sequence ID" value="EFL24954.1"/>
    <property type="molecule type" value="Genomic_DNA"/>
</dbReference>
<evidence type="ECO:0000313" key="2">
    <source>
        <dbReference type="Proteomes" id="UP000003963"/>
    </source>
</evidence>
<dbReference type="AlphaFoldDB" id="D9WBJ8"/>
<keyword evidence="2" id="KW-1185">Reference proteome</keyword>
<dbReference type="SUPFAM" id="SSF88659">
    <property type="entry name" value="Sigma3 and sigma4 domains of RNA polymerase sigma factors"/>
    <property type="match status" value="1"/>
</dbReference>
<dbReference type="OrthoDB" id="4218114at2"/>
<dbReference type="InterPro" id="IPR013324">
    <property type="entry name" value="RNA_pol_sigma_r3/r4-like"/>
</dbReference>
<proteinExistence type="predicted"/>
<sequence length="122" mass="13402">MLDEPVGRAAVDTTFGIVASRWGNLLREPRPEAGAWRQLRVQVRTASRDSCRRDPAVDWLYDSLPDELADTVVLHCRLGMPVKAVADLMGVDPPGVACHLLAAMRQLPAAALERLEESIPHP</sequence>
<name>D9WBJ8_9ACTN</name>